<comment type="caution">
    <text evidence="1">The sequence shown here is derived from an EMBL/GenBank/DDBJ whole genome shotgun (WGS) entry which is preliminary data.</text>
</comment>
<reference evidence="1 2" key="1">
    <citation type="submission" date="2019-01" db="EMBL/GenBank/DDBJ databases">
        <title>Nocardioides guangzhouensis sp. nov., an actinobacterium isolated from soil.</title>
        <authorList>
            <person name="Fu Y."/>
            <person name="Cai Y."/>
            <person name="Lin Z."/>
            <person name="Chen P."/>
        </authorList>
    </citation>
    <scope>NUCLEOTIDE SEQUENCE [LARGE SCALE GENOMIC DNA]</scope>
    <source>
        <strain evidence="1 2">NBRC 105384</strain>
    </source>
</reference>
<dbReference type="RefSeq" id="WP_129989567.1">
    <property type="nucleotide sequence ID" value="NZ_SDPU01000036.1"/>
</dbReference>
<gene>
    <name evidence="1" type="ORF">ETU37_22255</name>
</gene>
<accession>A0A4Q5IWP6</accession>
<proteinExistence type="predicted"/>
<keyword evidence="2" id="KW-1185">Reference proteome</keyword>
<evidence type="ECO:0000313" key="1">
    <source>
        <dbReference type="EMBL" id="RYU09269.1"/>
    </source>
</evidence>
<dbReference type="EMBL" id="SDPU01000036">
    <property type="protein sequence ID" value="RYU09269.1"/>
    <property type="molecule type" value="Genomic_DNA"/>
</dbReference>
<name>A0A4Q5IWP6_9ACTN</name>
<dbReference type="AlphaFoldDB" id="A0A4Q5IWP6"/>
<evidence type="ECO:0000313" key="2">
    <source>
        <dbReference type="Proteomes" id="UP000291189"/>
    </source>
</evidence>
<organism evidence="1 2">
    <name type="scientific">Nocardioides iriomotensis</name>
    <dbReference type="NCBI Taxonomy" id="715784"/>
    <lineage>
        <taxon>Bacteria</taxon>
        <taxon>Bacillati</taxon>
        <taxon>Actinomycetota</taxon>
        <taxon>Actinomycetes</taxon>
        <taxon>Propionibacteriales</taxon>
        <taxon>Nocardioidaceae</taxon>
        <taxon>Nocardioides</taxon>
    </lineage>
</organism>
<sequence length="77" mass="8502">MTALLPESTAIPAATVADVVAADPNVRTERAERLALMAERRRAERSKELVDLQRERPELVQAYAPADFAADALRWAV</sequence>
<dbReference type="Proteomes" id="UP000291189">
    <property type="component" value="Unassembled WGS sequence"/>
</dbReference>
<protein>
    <submittedName>
        <fullName evidence="1">Uncharacterized protein</fullName>
    </submittedName>
</protein>